<reference evidence="2" key="2">
    <citation type="submission" date="2023-05" db="EMBL/GenBank/DDBJ databases">
        <authorList>
            <consortium name="Lawrence Berkeley National Laboratory"/>
            <person name="Steindorff A."/>
            <person name="Hensen N."/>
            <person name="Bonometti L."/>
            <person name="Westerberg I."/>
            <person name="Brannstrom I.O."/>
            <person name="Guillou S."/>
            <person name="Cros-Aarteil S."/>
            <person name="Calhoun S."/>
            <person name="Haridas S."/>
            <person name="Kuo A."/>
            <person name="Mondo S."/>
            <person name="Pangilinan J."/>
            <person name="Riley R."/>
            <person name="Labutti K."/>
            <person name="Andreopoulos B."/>
            <person name="Lipzen A."/>
            <person name="Chen C."/>
            <person name="Yanf M."/>
            <person name="Daum C."/>
            <person name="Ng V."/>
            <person name="Clum A."/>
            <person name="Ohm R."/>
            <person name="Martin F."/>
            <person name="Silar P."/>
            <person name="Natvig D."/>
            <person name="Lalanne C."/>
            <person name="Gautier V."/>
            <person name="Ament-Velasquez S.L."/>
            <person name="Kruys A."/>
            <person name="Hutchinson M.I."/>
            <person name="Powell A.J."/>
            <person name="Barry K."/>
            <person name="Miller A.N."/>
            <person name="Grigoriev I.V."/>
            <person name="Debuchy R."/>
            <person name="Gladieux P."/>
            <person name="Thoren M.H."/>
            <person name="Johannesson H."/>
        </authorList>
    </citation>
    <scope>NUCLEOTIDE SEQUENCE</scope>
    <source>
        <strain evidence="2">CBS 103.79</strain>
    </source>
</reference>
<dbReference type="AlphaFoldDB" id="A0AAN6RWG9"/>
<keyword evidence="2" id="KW-0808">Transferase</keyword>
<dbReference type="SUPFAM" id="SSF56112">
    <property type="entry name" value="Protein kinase-like (PK-like)"/>
    <property type="match status" value="1"/>
</dbReference>
<evidence type="ECO:0000313" key="2">
    <source>
        <dbReference type="EMBL" id="KAK3905329.1"/>
    </source>
</evidence>
<dbReference type="GO" id="GO:0004672">
    <property type="term" value="F:protein kinase activity"/>
    <property type="evidence" value="ECO:0007669"/>
    <property type="project" value="InterPro"/>
</dbReference>
<gene>
    <name evidence="2" type="ORF">C8A05DRAFT_12846</name>
</gene>
<dbReference type="Pfam" id="PF00069">
    <property type="entry name" value="Pkinase"/>
    <property type="match status" value="1"/>
</dbReference>
<dbReference type="Proteomes" id="UP001303889">
    <property type="component" value="Unassembled WGS sequence"/>
</dbReference>
<feature type="non-terminal residue" evidence="2">
    <location>
        <position position="345"/>
    </location>
</feature>
<dbReference type="EMBL" id="MU855362">
    <property type="protein sequence ID" value="KAK3905329.1"/>
    <property type="molecule type" value="Genomic_DNA"/>
</dbReference>
<evidence type="ECO:0000313" key="3">
    <source>
        <dbReference type="Proteomes" id="UP001303889"/>
    </source>
</evidence>
<keyword evidence="3" id="KW-1185">Reference proteome</keyword>
<dbReference type="PROSITE" id="PS50011">
    <property type="entry name" value="PROTEIN_KINASE_DOM"/>
    <property type="match status" value="1"/>
</dbReference>
<dbReference type="SMART" id="SM00220">
    <property type="entry name" value="S_TKc"/>
    <property type="match status" value="1"/>
</dbReference>
<dbReference type="PANTHER" id="PTHR24347">
    <property type="entry name" value="SERINE/THREONINE-PROTEIN KINASE"/>
    <property type="match status" value="1"/>
</dbReference>
<name>A0AAN6RWG9_9PEZI</name>
<reference evidence="2" key="1">
    <citation type="journal article" date="2023" name="Mol. Phylogenet. Evol.">
        <title>Genome-scale phylogeny and comparative genomics of the fungal order Sordariales.</title>
        <authorList>
            <person name="Hensen N."/>
            <person name="Bonometti L."/>
            <person name="Westerberg I."/>
            <person name="Brannstrom I.O."/>
            <person name="Guillou S."/>
            <person name="Cros-Aarteil S."/>
            <person name="Calhoun S."/>
            <person name="Haridas S."/>
            <person name="Kuo A."/>
            <person name="Mondo S."/>
            <person name="Pangilinan J."/>
            <person name="Riley R."/>
            <person name="LaButti K."/>
            <person name="Andreopoulos B."/>
            <person name="Lipzen A."/>
            <person name="Chen C."/>
            <person name="Yan M."/>
            <person name="Daum C."/>
            <person name="Ng V."/>
            <person name="Clum A."/>
            <person name="Steindorff A."/>
            <person name="Ohm R.A."/>
            <person name="Martin F."/>
            <person name="Silar P."/>
            <person name="Natvig D.O."/>
            <person name="Lalanne C."/>
            <person name="Gautier V."/>
            <person name="Ament-Velasquez S.L."/>
            <person name="Kruys A."/>
            <person name="Hutchinson M.I."/>
            <person name="Powell A.J."/>
            <person name="Barry K."/>
            <person name="Miller A.N."/>
            <person name="Grigoriev I.V."/>
            <person name="Debuchy R."/>
            <person name="Gladieux P."/>
            <person name="Hiltunen Thoren M."/>
            <person name="Johannesson H."/>
        </authorList>
    </citation>
    <scope>NUCLEOTIDE SEQUENCE</scope>
    <source>
        <strain evidence="2">CBS 103.79</strain>
    </source>
</reference>
<dbReference type="InterPro" id="IPR000719">
    <property type="entry name" value="Prot_kinase_dom"/>
</dbReference>
<dbReference type="InterPro" id="IPR011009">
    <property type="entry name" value="Kinase-like_dom_sf"/>
</dbReference>
<organism evidence="2 3">
    <name type="scientific">Staphylotrichum tortipilum</name>
    <dbReference type="NCBI Taxonomy" id="2831512"/>
    <lineage>
        <taxon>Eukaryota</taxon>
        <taxon>Fungi</taxon>
        <taxon>Dikarya</taxon>
        <taxon>Ascomycota</taxon>
        <taxon>Pezizomycotina</taxon>
        <taxon>Sordariomycetes</taxon>
        <taxon>Sordariomycetidae</taxon>
        <taxon>Sordariales</taxon>
        <taxon>Chaetomiaceae</taxon>
        <taxon>Staphylotrichum</taxon>
    </lineage>
</organism>
<keyword evidence="2" id="KW-0418">Kinase</keyword>
<dbReference type="Gene3D" id="1.10.510.10">
    <property type="entry name" value="Transferase(Phosphotransferase) domain 1"/>
    <property type="match status" value="1"/>
</dbReference>
<sequence length="345" mass="39300">MAILHLHHLARHVPLRQLNCWTSIRTASTVVGKSGRIYIEGDLLRRRRDDRNTFKAESGNESFVLKHVPTPFYRLSTFLPRVFSGARRLRLAVDSSDDDNVLVYPYFRGTLFDLIQANPDLSVANRKEILRHLAEAIQELHSKDLIHLDVKPQNVFVNWTCNEDGTKTITDVALADLWHAQRSERGEPYEPRFPVGDMAWRSLEAHVGRAITKASDMYSFGLVCAYAFGGGDMLLLRDEINEQELQIGSVLEAKVLTEVLSMRLAYFGLPTEGLLEKLDHWSEAFKTYSRLANQVLKITPELRFEVWGASFGSKARDMILGLTKSDPAARLTVDQVLAHPWWEKQ</sequence>
<protein>
    <submittedName>
        <fullName evidence="2">Kinase-like protein</fullName>
    </submittedName>
</protein>
<feature type="domain" description="Protein kinase" evidence="1">
    <location>
        <begin position="1"/>
        <end position="342"/>
    </location>
</feature>
<dbReference type="InterPro" id="IPR008271">
    <property type="entry name" value="Ser/Thr_kinase_AS"/>
</dbReference>
<dbReference type="GO" id="GO:0005524">
    <property type="term" value="F:ATP binding"/>
    <property type="evidence" value="ECO:0007669"/>
    <property type="project" value="InterPro"/>
</dbReference>
<dbReference type="PROSITE" id="PS00108">
    <property type="entry name" value="PROTEIN_KINASE_ST"/>
    <property type="match status" value="1"/>
</dbReference>
<proteinExistence type="predicted"/>
<comment type="caution">
    <text evidence="2">The sequence shown here is derived from an EMBL/GenBank/DDBJ whole genome shotgun (WGS) entry which is preliminary data.</text>
</comment>
<evidence type="ECO:0000259" key="1">
    <source>
        <dbReference type="PROSITE" id="PS50011"/>
    </source>
</evidence>
<accession>A0AAN6RWG9</accession>